<organism evidence="6 7">
    <name type="scientific">Sphaerosporella brunnea</name>
    <dbReference type="NCBI Taxonomy" id="1250544"/>
    <lineage>
        <taxon>Eukaryota</taxon>
        <taxon>Fungi</taxon>
        <taxon>Dikarya</taxon>
        <taxon>Ascomycota</taxon>
        <taxon>Pezizomycotina</taxon>
        <taxon>Pezizomycetes</taxon>
        <taxon>Pezizales</taxon>
        <taxon>Pyronemataceae</taxon>
        <taxon>Sphaerosporella</taxon>
    </lineage>
</organism>
<dbReference type="PANTHER" id="PTHR43976">
    <property type="entry name" value="SHORT CHAIN DEHYDROGENASE"/>
    <property type="match status" value="1"/>
</dbReference>
<keyword evidence="7" id="KW-1185">Reference proteome</keyword>
<dbReference type="PRINTS" id="PR00081">
    <property type="entry name" value="GDHRDH"/>
</dbReference>
<evidence type="ECO:0000256" key="2">
    <source>
        <dbReference type="ARBA" id="ARBA00022857"/>
    </source>
</evidence>
<evidence type="ECO:0000256" key="3">
    <source>
        <dbReference type="ARBA" id="ARBA00023002"/>
    </source>
</evidence>
<dbReference type="PANTHER" id="PTHR43976:SF16">
    <property type="entry name" value="SHORT-CHAIN DEHYDROGENASE_REDUCTASE FAMILY PROTEIN"/>
    <property type="match status" value="1"/>
</dbReference>
<comment type="caution">
    <text evidence="6">The sequence shown here is derived from an EMBL/GenBank/DDBJ whole genome shotgun (WGS) entry which is preliminary data.</text>
</comment>
<dbReference type="OrthoDB" id="1274115at2759"/>
<feature type="region of interest" description="Disordered" evidence="4">
    <location>
        <begin position="314"/>
        <end position="336"/>
    </location>
</feature>
<dbReference type="CDD" id="cd05374">
    <property type="entry name" value="17beta-HSD-like_SDR_c"/>
    <property type="match status" value="1"/>
</dbReference>
<gene>
    <name evidence="6" type="ORF">FN846DRAFT_931185</name>
</gene>
<protein>
    <recommendedName>
        <fullName evidence="5">Ketoreductase domain-containing protein</fullName>
    </recommendedName>
</protein>
<dbReference type="PROSITE" id="PS00061">
    <property type="entry name" value="ADH_SHORT"/>
    <property type="match status" value="1"/>
</dbReference>
<dbReference type="EMBL" id="VXIS01000017">
    <property type="protein sequence ID" value="KAA8913160.1"/>
    <property type="molecule type" value="Genomic_DNA"/>
</dbReference>
<reference evidence="6 7" key="1">
    <citation type="submission" date="2019-09" db="EMBL/GenBank/DDBJ databases">
        <title>Draft genome of the ectomycorrhizal ascomycete Sphaerosporella brunnea.</title>
        <authorList>
            <consortium name="DOE Joint Genome Institute"/>
            <person name="Benucci G.M."/>
            <person name="Marozzi G."/>
            <person name="Antonielli L."/>
            <person name="Sanchez S."/>
            <person name="Marco P."/>
            <person name="Wang X."/>
            <person name="Falini L.B."/>
            <person name="Barry K."/>
            <person name="Haridas S."/>
            <person name="Lipzen A."/>
            <person name="Labutti K."/>
            <person name="Grigoriev I.V."/>
            <person name="Murat C."/>
            <person name="Martin F."/>
            <person name="Albertini E."/>
            <person name="Donnini D."/>
            <person name="Bonito G."/>
        </authorList>
    </citation>
    <scope>NUCLEOTIDE SEQUENCE [LARGE SCALE GENOMIC DNA]</scope>
    <source>
        <strain evidence="6 7">Sb_GMNB300</strain>
    </source>
</reference>
<evidence type="ECO:0000313" key="6">
    <source>
        <dbReference type="EMBL" id="KAA8913160.1"/>
    </source>
</evidence>
<dbReference type="InterPro" id="IPR036291">
    <property type="entry name" value="NAD(P)-bd_dom_sf"/>
</dbReference>
<proteinExistence type="inferred from homology"/>
<dbReference type="Pfam" id="PF00106">
    <property type="entry name" value="adh_short"/>
    <property type="match status" value="1"/>
</dbReference>
<dbReference type="InterPro" id="IPR051911">
    <property type="entry name" value="SDR_oxidoreductase"/>
</dbReference>
<dbReference type="InterPro" id="IPR020904">
    <property type="entry name" value="Sc_DH/Rdtase_CS"/>
</dbReference>
<feature type="compositionally biased region" description="Pro residues" evidence="4">
    <location>
        <begin position="1"/>
        <end position="28"/>
    </location>
</feature>
<name>A0A5J5F7N2_9PEZI</name>
<comment type="similarity">
    <text evidence="1">Belongs to the short-chain dehydrogenases/reductases (SDR) family.</text>
</comment>
<feature type="region of interest" description="Disordered" evidence="4">
    <location>
        <begin position="1"/>
        <end position="29"/>
    </location>
</feature>
<dbReference type="InterPro" id="IPR002347">
    <property type="entry name" value="SDR_fam"/>
</dbReference>
<evidence type="ECO:0000256" key="1">
    <source>
        <dbReference type="ARBA" id="ARBA00006484"/>
    </source>
</evidence>
<keyword evidence="3" id="KW-0560">Oxidoreductase</keyword>
<dbReference type="SUPFAM" id="SSF51735">
    <property type="entry name" value="NAD(P)-binding Rossmann-fold domains"/>
    <property type="match status" value="1"/>
</dbReference>
<keyword evidence="2" id="KW-0521">NADP</keyword>
<dbReference type="InterPro" id="IPR057326">
    <property type="entry name" value="KR_dom"/>
</dbReference>
<dbReference type="AlphaFoldDB" id="A0A5J5F7N2"/>
<feature type="compositionally biased region" description="Low complexity" evidence="4">
    <location>
        <begin position="319"/>
        <end position="336"/>
    </location>
</feature>
<evidence type="ECO:0000259" key="5">
    <source>
        <dbReference type="SMART" id="SM00822"/>
    </source>
</evidence>
<evidence type="ECO:0000313" key="7">
    <source>
        <dbReference type="Proteomes" id="UP000326924"/>
    </source>
</evidence>
<accession>A0A5J5F7N2</accession>
<dbReference type="SMART" id="SM00822">
    <property type="entry name" value="PKS_KR"/>
    <property type="match status" value="1"/>
</dbReference>
<evidence type="ECO:0000256" key="4">
    <source>
        <dbReference type="SAM" id="MobiDB-lite"/>
    </source>
</evidence>
<sequence>MQHTTSPPPAIPPPQLPASCEPPSPSRPPAQQQVWVIFGATGHLGRSICRVALARGDCVTAVGRNIPAEEASMHGWHKRCQGLVCDVRDRNTVLEVWKRALEGWGRVDVVVNCTGYGIIGACEDQDEHDIRAQFETNVMGLIHIFQVTLPYFRERRTGRFIVFSSLHGVMGVPGLGPYCATKWAVEGLTESVMYELEPFGITVTLVEPGPSRRDEPDENINGPSPMWGHFLMKPPTDAYRATTSPAQHATRMVDWLRFRQPTSAVKISKMVWELGHCRNPPLRLLLGSHAVESIRDRLRNTIEEIEDWKHLNTPQPVGEAAAAAPAETTATATATA</sequence>
<dbReference type="Gene3D" id="3.40.50.720">
    <property type="entry name" value="NAD(P)-binding Rossmann-like Domain"/>
    <property type="match status" value="1"/>
</dbReference>
<dbReference type="GO" id="GO:0016491">
    <property type="term" value="F:oxidoreductase activity"/>
    <property type="evidence" value="ECO:0007669"/>
    <property type="project" value="UniProtKB-KW"/>
</dbReference>
<dbReference type="Proteomes" id="UP000326924">
    <property type="component" value="Unassembled WGS sequence"/>
</dbReference>
<dbReference type="InParanoid" id="A0A5J5F7N2"/>
<feature type="domain" description="Ketoreductase" evidence="5">
    <location>
        <begin position="33"/>
        <end position="209"/>
    </location>
</feature>